<dbReference type="Pfam" id="PF10946">
    <property type="entry name" value="DUF2625"/>
    <property type="match status" value="1"/>
</dbReference>
<protein>
    <submittedName>
        <fullName evidence="1">DUF2625 domain-containing protein</fullName>
    </submittedName>
</protein>
<evidence type="ECO:0000313" key="1">
    <source>
        <dbReference type="EMBL" id="MCT2042592.1"/>
    </source>
</evidence>
<dbReference type="InterPro" id="IPR021239">
    <property type="entry name" value="DUF2625"/>
</dbReference>
<gene>
    <name evidence="1" type="ORF">M3D15_04485</name>
</gene>
<comment type="caution">
    <text evidence="1">The sequence shown here is derived from an EMBL/GenBank/DDBJ whole genome shotgun (WGS) entry which is preliminary data.</text>
</comment>
<sequence>MPLSPNPAWPELERQMTASHARAAIIPVRETSQTFEVTGLSERSALGALAKHTGGVLLADGWIRLFGGVGAPTTGPGLPSLDEANERGAGLYIVGIDVLGGVYAIDGGAFERADGQLHYWAPDTLDWTDLEAGLHTFISAMLDGHDHEFYEGLRWEGWEAEVATLALDEGIHVYPLLCTRESKPLEQASRRAVPMAELVAFNVDLATQIDGQAPRPCPHYRPAPPTP</sequence>
<accession>A0ABT2HW98</accession>
<keyword evidence="2" id="KW-1185">Reference proteome</keyword>
<reference evidence="1 2" key="1">
    <citation type="submission" date="2022-04" db="EMBL/GenBank/DDBJ databases">
        <title>Human microbiome associated bacterial genomes.</title>
        <authorList>
            <person name="Sandstrom S."/>
            <person name="Salamzade R."/>
            <person name="Kalan L.R."/>
        </authorList>
    </citation>
    <scope>NUCLEOTIDE SEQUENCE [LARGE SCALE GENOMIC DNA]</scope>
    <source>
        <strain evidence="2">p3-SID1799</strain>
    </source>
</reference>
<organism evidence="1 2">
    <name type="scientific">Pseudoclavibacter albus</name>
    <dbReference type="NCBI Taxonomy" id="272241"/>
    <lineage>
        <taxon>Bacteria</taxon>
        <taxon>Bacillati</taxon>
        <taxon>Actinomycetota</taxon>
        <taxon>Actinomycetes</taxon>
        <taxon>Micrococcales</taxon>
        <taxon>Microbacteriaceae</taxon>
        <taxon>Pseudoclavibacter</taxon>
    </lineage>
</organism>
<dbReference type="Proteomes" id="UP001525379">
    <property type="component" value="Unassembled WGS sequence"/>
</dbReference>
<proteinExistence type="predicted"/>
<dbReference type="EMBL" id="JALXSQ010000012">
    <property type="protein sequence ID" value="MCT2042592.1"/>
    <property type="molecule type" value="Genomic_DNA"/>
</dbReference>
<name>A0ABT2HW98_9MICO</name>
<evidence type="ECO:0000313" key="2">
    <source>
        <dbReference type="Proteomes" id="UP001525379"/>
    </source>
</evidence>
<dbReference type="RefSeq" id="WP_260104057.1">
    <property type="nucleotide sequence ID" value="NZ_JALXSQ010000012.1"/>
</dbReference>